<sequence length="42" mass="4751">MNNIEEWVCHTRAQNDRFQKLSGATLDIEGGMRTGGNVEKDE</sequence>
<protein>
    <submittedName>
        <fullName evidence="1">Uncharacterized protein</fullName>
    </submittedName>
</protein>
<dbReference type="EMBL" id="JBBAXC010000007">
    <property type="protein sequence ID" value="MEI5907475.1"/>
    <property type="molecule type" value="Genomic_DNA"/>
</dbReference>
<accession>A0ABU8HDZ0</accession>
<organism evidence="1 2">
    <name type="scientific">Bacillus spongiae</name>
    <dbReference type="NCBI Taxonomy" id="2683610"/>
    <lineage>
        <taxon>Bacteria</taxon>
        <taxon>Bacillati</taxon>
        <taxon>Bacillota</taxon>
        <taxon>Bacilli</taxon>
        <taxon>Bacillales</taxon>
        <taxon>Bacillaceae</taxon>
        <taxon>Bacillus</taxon>
    </lineage>
</organism>
<name>A0ABU8HDZ0_9BACI</name>
<evidence type="ECO:0000313" key="2">
    <source>
        <dbReference type="Proteomes" id="UP001312865"/>
    </source>
</evidence>
<gene>
    <name evidence="1" type="ORF">WAK64_10440</name>
</gene>
<dbReference type="Proteomes" id="UP001312865">
    <property type="component" value="Unassembled WGS sequence"/>
</dbReference>
<reference evidence="1 2" key="1">
    <citation type="journal article" date="2018" name="J. Microbiol.">
        <title>Bacillus spongiae sp. nov., isolated from sponge of Jeju Island.</title>
        <authorList>
            <person name="Lee G.E."/>
            <person name="Im W.T."/>
            <person name="Park J.S."/>
        </authorList>
    </citation>
    <scope>NUCLEOTIDE SEQUENCE [LARGE SCALE GENOMIC DNA]</scope>
    <source>
        <strain evidence="1 2">135PIL107-10</strain>
    </source>
</reference>
<dbReference type="RefSeq" id="WP_336586911.1">
    <property type="nucleotide sequence ID" value="NZ_JBBAXC010000007.1"/>
</dbReference>
<proteinExistence type="predicted"/>
<keyword evidence="2" id="KW-1185">Reference proteome</keyword>
<evidence type="ECO:0000313" key="1">
    <source>
        <dbReference type="EMBL" id="MEI5907475.1"/>
    </source>
</evidence>
<comment type="caution">
    <text evidence="1">The sequence shown here is derived from an EMBL/GenBank/DDBJ whole genome shotgun (WGS) entry which is preliminary data.</text>
</comment>